<name>A0A0V8GLG2_9BACL</name>
<dbReference type="CDD" id="cd09912">
    <property type="entry name" value="DLP_2"/>
    <property type="match status" value="2"/>
</dbReference>
<dbReference type="PANTHER" id="PTHR10465">
    <property type="entry name" value="TRANSMEMBRANE GTPASE FZO1"/>
    <property type="match status" value="1"/>
</dbReference>
<evidence type="ECO:0000313" key="8">
    <source>
        <dbReference type="EMBL" id="KSU51034.1"/>
    </source>
</evidence>
<evidence type="ECO:0000259" key="7">
    <source>
        <dbReference type="Pfam" id="PF00350"/>
    </source>
</evidence>
<feature type="domain" description="Dynamin N-terminal" evidence="7">
    <location>
        <begin position="624"/>
        <end position="835"/>
    </location>
</feature>
<feature type="domain" description="Dynamin N-terminal" evidence="7">
    <location>
        <begin position="48"/>
        <end position="183"/>
    </location>
</feature>
<feature type="coiled-coil region" evidence="6">
    <location>
        <begin position="919"/>
        <end position="953"/>
    </location>
</feature>
<keyword evidence="5" id="KW-0472">Membrane</keyword>
<dbReference type="Gene3D" id="3.40.50.300">
    <property type="entry name" value="P-loop containing nucleotide triphosphate hydrolases"/>
    <property type="match status" value="2"/>
</dbReference>
<evidence type="ECO:0000256" key="4">
    <source>
        <dbReference type="ARBA" id="ARBA00023134"/>
    </source>
</evidence>
<dbReference type="GO" id="GO:0016020">
    <property type="term" value="C:membrane"/>
    <property type="evidence" value="ECO:0007669"/>
    <property type="project" value="UniProtKB-SubCell"/>
</dbReference>
<comment type="caution">
    <text evidence="8">The sequence shown here is derived from an EMBL/GenBank/DDBJ whole genome shotgun (WGS) entry which is preliminary data.</text>
</comment>
<dbReference type="GO" id="GO:0005525">
    <property type="term" value="F:GTP binding"/>
    <property type="evidence" value="ECO:0007669"/>
    <property type="project" value="UniProtKB-KW"/>
</dbReference>
<dbReference type="SUPFAM" id="SSF52540">
    <property type="entry name" value="P-loop containing nucleoside triphosphate hydrolases"/>
    <property type="match status" value="2"/>
</dbReference>
<dbReference type="PANTHER" id="PTHR10465:SF0">
    <property type="entry name" value="SARCALUMENIN"/>
    <property type="match status" value="1"/>
</dbReference>
<evidence type="ECO:0000256" key="3">
    <source>
        <dbReference type="ARBA" id="ARBA00022801"/>
    </source>
</evidence>
<reference evidence="8 9" key="1">
    <citation type="journal article" date="2015" name="Int. J. Syst. Evol. Microbiol.">
        <title>Exiguobacterium enclense sp. nov., isolated from sediment.</title>
        <authorList>
            <person name="Dastager S.G."/>
            <person name="Mawlankar R."/>
            <person name="Sonalkar V.V."/>
            <person name="Thorat M.N."/>
            <person name="Mual P."/>
            <person name="Verma A."/>
            <person name="Krishnamurthi S."/>
            <person name="Tang S.K."/>
            <person name="Li W.J."/>
        </authorList>
    </citation>
    <scope>NUCLEOTIDE SEQUENCE [LARGE SCALE GENOMIC DNA]</scope>
    <source>
        <strain evidence="8 9">NIO-1109</strain>
    </source>
</reference>
<evidence type="ECO:0000256" key="2">
    <source>
        <dbReference type="ARBA" id="ARBA00022741"/>
    </source>
</evidence>
<keyword evidence="6" id="KW-0175">Coiled coil</keyword>
<keyword evidence="3" id="KW-0378">Hydrolase</keyword>
<dbReference type="InterPro" id="IPR027417">
    <property type="entry name" value="P-loop_NTPase"/>
</dbReference>
<dbReference type="InterPro" id="IPR045063">
    <property type="entry name" value="Dynamin_N"/>
</dbReference>
<keyword evidence="2" id="KW-0547">Nucleotide-binding</keyword>
<dbReference type="Proteomes" id="UP000053797">
    <property type="component" value="Unassembled WGS sequence"/>
</dbReference>
<evidence type="ECO:0000256" key="1">
    <source>
        <dbReference type="ARBA" id="ARBA00004370"/>
    </source>
</evidence>
<organism evidence="8 9">
    <name type="scientific">Exiguobacterium indicum</name>
    <dbReference type="NCBI Taxonomy" id="296995"/>
    <lineage>
        <taxon>Bacteria</taxon>
        <taxon>Bacillati</taxon>
        <taxon>Bacillota</taxon>
        <taxon>Bacilli</taxon>
        <taxon>Bacillales</taxon>
        <taxon>Bacillales Family XII. Incertae Sedis</taxon>
        <taxon>Exiguobacterium</taxon>
    </lineage>
</organism>
<evidence type="ECO:0000256" key="6">
    <source>
        <dbReference type="SAM" id="Coils"/>
    </source>
</evidence>
<keyword evidence="4" id="KW-0342">GTP-binding</keyword>
<proteinExistence type="predicted"/>
<accession>A0A0V8GLG2</accession>
<evidence type="ECO:0000256" key="5">
    <source>
        <dbReference type="ARBA" id="ARBA00023136"/>
    </source>
</evidence>
<evidence type="ECO:0000313" key="9">
    <source>
        <dbReference type="Proteomes" id="UP000053797"/>
    </source>
</evidence>
<dbReference type="InterPro" id="IPR027094">
    <property type="entry name" value="Mitofusin_fam"/>
</dbReference>
<dbReference type="EMBL" id="LNQL01000001">
    <property type="protein sequence ID" value="KSU51034.1"/>
    <property type="molecule type" value="Genomic_DNA"/>
</dbReference>
<sequence>MRSFEERLSNQLEATASLATLIQPSTDQLRLDKLDKFASKLLKREFTIAFAGHFSAGKSSMINALTGESVLPTSPIPTSANIVTLQQGETDSAIVHFHEQPSVRLTATEQEEHLQSLGKSGDVRQIDLTHAASALPPGLVLMDTPGVDSVDDAHRVSTESALHLADILFYVMDYNHVQSELNFMVTDELQAAVPELYLIVNQIDKHRDDELSFDAFRRSVHASFAEHGVVPKGIFFTSLRDPAHPHNDFTEVEQLVKQSIRDAQPKLLTSAALTLESLHQEHTRYLTRLVSETYETMAEQLNDTERRDPAKIETELARVSQQLEARQPDRWVQTFSLHRDQLLKNATLMPFELREKMRRFLESRQRDFKIGLFRSAKKTEAAQAEIVQDVLRAYQTVTASEISLHLRNLMKQSLRDLGLLQDTHIVAIDQLSLDPPLSVLESALPTGITITGESVLQFTNRVAEQTQAWFVKETNAWRELIRQELTATFPKEQAELLQQQTLLQHKWNSVQAWQQATVALERYEHGVASPSDQQLEQARTQVSIWEEQLIQQEAAIVSFTGYESVIETTAFEIATTISEQQAVRYAPEDVAQIRQHLNGLQGFEDAVAYLNDKLDRLTHQSFTIALFGAFSAGKSSFCNALLGDKVLPVSPNPTTASINRIHPVDAAHPHGVAEVTFKSEAAMLEDLNEAMVGTMTFESTKQAYDTLLPRTASLTDPFLRAFLKGFPAVQSFIGTIQTVDQDAFKQYVAQEERSCFVDVIDFYYDSPLTRLGVTLVDTPGADSINARHTDVAFDYIKNADAILFVTYFNHAFARADREFLIQLGRVKDAFELDKMFFLVNAIDLAASDSERQDVLNYVATELQRFGIRSPRLYGVSSLQGLTEKQQERSDSTSGLPEFEEAFHHFLAEDLTGLAKVSLSEQTEKTVQRLERFIAATEANLLRKEERLAELSALEQQVTDRFEDNRVALIEPALKAEIHELLHHVVQRIYYRFSDFFKEAYNPVRFAQTGKGAALQDALTELLTFLRFDFEQELRVTHFRVDQWLEASLIRRQQEEQQLLEQWNESFQLAPVTVSRLNEMTFDGPFEDATPYVGVKRHFRNAKAFFEKNEKEQLKEELATLTKQEALAYTATQEERLLAVASAHLDTSLTAVSEHLLRQTLEQLESERATLQAQETLTPYKQAAKQIRSLTQHVTS</sequence>
<gene>
    <name evidence="8" type="ORF">AS033_05490</name>
</gene>
<dbReference type="AlphaFoldDB" id="A0A0V8GLG2"/>
<comment type="subcellular location">
    <subcellularLocation>
        <location evidence="1">Membrane</location>
    </subcellularLocation>
</comment>
<protein>
    <submittedName>
        <fullName evidence="8">Dynamin</fullName>
    </submittedName>
</protein>
<dbReference type="OrthoDB" id="5477114at2"/>
<dbReference type="RefSeq" id="WP_058265023.1">
    <property type="nucleotide sequence ID" value="NZ_FMYN01000001.1"/>
</dbReference>
<dbReference type="GO" id="GO:0003924">
    <property type="term" value="F:GTPase activity"/>
    <property type="evidence" value="ECO:0007669"/>
    <property type="project" value="InterPro"/>
</dbReference>
<dbReference type="Pfam" id="PF00350">
    <property type="entry name" value="Dynamin_N"/>
    <property type="match status" value="2"/>
</dbReference>